<reference evidence="1" key="1">
    <citation type="submission" date="2014-11" db="EMBL/GenBank/DDBJ databases">
        <authorList>
            <person name="Amaro Gonzalez C."/>
        </authorList>
    </citation>
    <scope>NUCLEOTIDE SEQUENCE</scope>
</reference>
<organism evidence="1">
    <name type="scientific">Anguilla anguilla</name>
    <name type="common">European freshwater eel</name>
    <name type="synonym">Muraena anguilla</name>
    <dbReference type="NCBI Taxonomy" id="7936"/>
    <lineage>
        <taxon>Eukaryota</taxon>
        <taxon>Metazoa</taxon>
        <taxon>Chordata</taxon>
        <taxon>Craniata</taxon>
        <taxon>Vertebrata</taxon>
        <taxon>Euteleostomi</taxon>
        <taxon>Actinopterygii</taxon>
        <taxon>Neopterygii</taxon>
        <taxon>Teleostei</taxon>
        <taxon>Anguilliformes</taxon>
        <taxon>Anguillidae</taxon>
        <taxon>Anguilla</taxon>
    </lineage>
</organism>
<evidence type="ECO:0000313" key="1">
    <source>
        <dbReference type="EMBL" id="JAH71586.1"/>
    </source>
</evidence>
<sequence>MFTMTTVRLQQQLCIDTYHKSSTVIMGCHRCHNHLRYFRFWSTTVRVRRNAYWLFSTVT</sequence>
<dbReference type="AlphaFoldDB" id="A0A0E9V0R2"/>
<dbReference type="EMBL" id="GBXM01036991">
    <property type="protein sequence ID" value="JAH71586.1"/>
    <property type="molecule type" value="Transcribed_RNA"/>
</dbReference>
<protein>
    <submittedName>
        <fullName evidence="1">Uncharacterized protein</fullName>
    </submittedName>
</protein>
<proteinExistence type="predicted"/>
<reference evidence="1" key="2">
    <citation type="journal article" date="2015" name="Fish Shellfish Immunol.">
        <title>Early steps in the European eel (Anguilla anguilla)-Vibrio vulnificus interaction in the gills: Role of the RtxA13 toxin.</title>
        <authorList>
            <person name="Callol A."/>
            <person name="Pajuelo D."/>
            <person name="Ebbesson L."/>
            <person name="Teles M."/>
            <person name="MacKenzie S."/>
            <person name="Amaro C."/>
        </authorList>
    </citation>
    <scope>NUCLEOTIDE SEQUENCE</scope>
</reference>
<name>A0A0E9V0R2_ANGAN</name>
<accession>A0A0E9V0R2</accession>